<evidence type="ECO:0000313" key="3">
    <source>
        <dbReference type="Proteomes" id="UP000708208"/>
    </source>
</evidence>
<comment type="caution">
    <text evidence="2">The sequence shown here is derived from an EMBL/GenBank/DDBJ whole genome shotgun (WGS) entry which is preliminary data.</text>
</comment>
<dbReference type="OrthoDB" id="27842at2759"/>
<protein>
    <submittedName>
        <fullName evidence="2">Uncharacterized protein</fullName>
    </submittedName>
</protein>
<dbReference type="GO" id="GO:0019005">
    <property type="term" value="C:SCF ubiquitin ligase complex"/>
    <property type="evidence" value="ECO:0007669"/>
    <property type="project" value="TreeGrafter"/>
</dbReference>
<sequence length="634" mass="72272">MSSDRNPNEQLGVTVEKLRDAVFSNDVFWRLLAKYLNFGDLKVCRLVSSNFNRKVLEETNFKSRGAIRLTKNLLQPSGFGSTVEKWKNISIRIFVLSQVENEPLIDLTWFYSLLSDVEELYISADINFDETASFYPPLHKVLEAVKSLKKLSIDQQFLSQADVSTHLPYSKSVEDTLGNLTELELVAPHGRPMFATFPGKFGKWMDNLVQALKNVSTFRTDGIVPEDNSEFPEEVDEELHPKVQNLLRIIEGNQTHLTSVCLDDMQLWSTSCDRSLQSLSTKVFPRLSSVKIRMSQIETKNVISFLRQQCLLRDIDITVFNQFPVELLNVILERKELSRLCIKTKTFENFSSCLWKRITELNNLEVFALHLVNTYRFASNSELLPSCIVHLPPSVKKIYLKGVSPHTVWDPNDTVITRESFSNLNPALLTELCISKCGSCLNDDVLEFICRTFRFLRVLNISNTDHKCTDYGFIGRPVKSDVIPFCISNLLGLRHLTLRSCGVITDATLIHGIKFMELCYLDISNNARITQQGWRAVLAQNPSLEVLKTSELDPFESEEELKKLYPRLKEHKFSDGGDSDDDDASENHHYLGSDSDFSGGGYPGMDEPDIDDFGDDAYLDYDDDYDSDLGNEWH</sequence>
<feature type="region of interest" description="Disordered" evidence="1">
    <location>
        <begin position="571"/>
        <end position="634"/>
    </location>
</feature>
<dbReference type="GO" id="GO:0031146">
    <property type="term" value="P:SCF-dependent proteasomal ubiquitin-dependent protein catabolic process"/>
    <property type="evidence" value="ECO:0007669"/>
    <property type="project" value="TreeGrafter"/>
</dbReference>
<name>A0A8J2LHW3_9HEXA</name>
<gene>
    <name evidence="2" type="ORF">AFUS01_LOCUS43074</name>
</gene>
<proteinExistence type="predicted"/>
<dbReference type="EMBL" id="CAJVCH010569885">
    <property type="protein sequence ID" value="CAG7833454.1"/>
    <property type="molecule type" value="Genomic_DNA"/>
</dbReference>
<accession>A0A8J2LHW3</accession>
<evidence type="ECO:0000313" key="2">
    <source>
        <dbReference type="EMBL" id="CAG7833454.1"/>
    </source>
</evidence>
<organism evidence="2 3">
    <name type="scientific">Allacma fusca</name>
    <dbReference type="NCBI Taxonomy" id="39272"/>
    <lineage>
        <taxon>Eukaryota</taxon>
        <taxon>Metazoa</taxon>
        <taxon>Ecdysozoa</taxon>
        <taxon>Arthropoda</taxon>
        <taxon>Hexapoda</taxon>
        <taxon>Collembola</taxon>
        <taxon>Symphypleona</taxon>
        <taxon>Sminthuridae</taxon>
        <taxon>Allacma</taxon>
    </lineage>
</organism>
<feature type="compositionally biased region" description="Acidic residues" evidence="1">
    <location>
        <begin position="606"/>
        <end position="634"/>
    </location>
</feature>
<dbReference type="PANTHER" id="PTHR13318">
    <property type="entry name" value="PARTNER OF PAIRED, ISOFORM B-RELATED"/>
    <property type="match status" value="1"/>
</dbReference>
<reference evidence="2" key="1">
    <citation type="submission" date="2021-06" db="EMBL/GenBank/DDBJ databases">
        <authorList>
            <person name="Hodson N. C."/>
            <person name="Mongue J. A."/>
            <person name="Jaron S. K."/>
        </authorList>
    </citation>
    <scope>NUCLEOTIDE SEQUENCE</scope>
</reference>
<evidence type="ECO:0000256" key="1">
    <source>
        <dbReference type="SAM" id="MobiDB-lite"/>
    </source>
</evidence>
<dbReference type="Proteomes" id="UP000708208">
    <property type="component" value="Unassembled WGS sequence"/>
</dbReference>
<keyword evidence="3" id="KW-1185">Reference proteome</keyword>
<dbReference type="AlphaFoldDB" id="A0A8J2LHW3"/>